<organism evidence="2 3">
    <name type="scientific">Carpinus fangiana</name>
    <dbReference type="NCBI Taxonomy" id="176857"/>
    <lineage>
        <taxon>Eukaryota</taxon>
        <taxon>Viridiplantae</taxon>
        <taxon>Streptophyta</taxon>
        <taxon>Embryophyta</taxon>
        <taxon>Tracheophyta</taxon>
        <taxon>Spermatophyta</taxon>
        <taxon>Magnoliopsida</taxon>
        <taxon>eudicotyledons</taxon>
        <taxon>Gunneridae</taxon>
        <taxon>Pentapetalae</taxon>
        <taxon>rosids</taxon>
        <taxon>fabids</taxon>
        <taxon>Fagales</taxon>
        <taxon>Betulaceae</taxon>
        <taxon>Carpinus</taxon>
    </lineage>
</organism>
<dbReference type="Gene3D" id="3.90.1200.10">
    <property type="match status" value="1"/>
</dbReference>
<evidence type="ECO:0000259" key="1">
    <source>
        <dbReference type="Pfam" id="PF01636"/>
    </source>
</evidence>
<comment type="caution">
    <text evidence="2">The sequence shown here is derived from an EMBL/GenBank/DDBJ whole genome shotgun (WGS) entry which is preliminary data.</text>
</comment>
<dbReference type="InterPro" id="IPR011009">
    <property type="entry name" value="Kinase-like_dom_sf"/>
</dbReference>
<sequence length="306" mass="35078">MQGHCSYTVFAGPNQKYVFQFRLQSLFLDLQLVEQAREVYRDLVPETTFHGLLGGIGEAHEPVLVYKMTRVPGVSYIEAQITTPHPPDSPERRLWRSTIVEDFARFFASSWKQPQTISEASKQLLQVQYLESLQLLLLHLPRSFHPAIEQCIRDLPRIFLLPMVLTHQDMNVSNIIVDEASGKLNGIVDWAEANVCPFGYNLRMLRDFTGAFWLKVGWKLYADHDELHKLFWETFRAEVGELSIEDMQAIVSSRNLGCLLTRGFTKRLANEPLPTPVGDDAIGRYNKLMLDGFLINPDTKLCLDRI</sequence>
<protein>
    <recommendedName>
        <fullName evidence="1">Aminoglycoside phosphotransferase domain-containing protein</fullName>
    </recommendedName>
</protein>
<dbReference type="AlphaFoldDB" id="A0A5N6L553"/>
<dbReference type="OrthoDB" id="5598852at2759"/>
<dbReference type="Proteomes" id="UP000327013">
    <property type="component" value="Unassembled WGS sequence"/>
</dbReference>
<accession>A0A5N6L553</accession>
<dbReference type="Pfam" id="PF01636">
    <property type="entry name" value="APH"/>
    <property type="match status" value="1"/>
</dbReference>
<evidence type="ECO:0000313" key="2">
    <source>
        <dbReference type="EMBL" id="KAB8748955.1"/>
    </source>
</evidence>
<proteinExistence type="predicted"/>
<dbReference type="SUPFAM" id="SSF56112">
    <property type="entry name" value="Protein kinase-like (PK-like)"/>
    <property type="match status" value="1"/>
</dbReference>
<gene>
    <name evidence="2" type="ORF">FH972_026506</name>
</gene>
<name>A0A5N6L553_9ROSI</name>
<keyword evidence="3" id="KW-1185">Reference proteome</keyword>
<evidence type="ECO:0000313" key="3">
    <source>
        <dbReference type="Proteomes" id="UP000327013"/>
    </source>
</evidence>
<dbReference type="InterPro" id="IPR002575">
    <property type="entry name" value="Aminoglycoside_PTrfase"/>
</dbReference>
<dbReference type="EMBL" id="VIBQ01000098">
    <property type="protein sequence ID" value="KAB8748955.1"/>
    <property type="molecule type" value="Genomic_DNA"/>
</dbReference>
<feature type="domain" description="Aminoglycoside phosphotransferase" evidence="1">
    <location>
        <begin position="54"/>
        <end position="211"/>
    </location>
</feature>
<reference evidence="2 3" key="1">
    <citation type="submission" date="2019-06" db="EMBL/GenBank/DDBJ databases">
        <title>A chromosomal-level reference genome of Carpinus fangiana (Coryloideae, Betulaceae).</title>
        <authorList>
            <person name="Yang X."/>
            <person name="Wang Z."/>
            <person name="Zhang L."/>
            <person name="Hao G."/>
            <person name="Liu J."/>
            <person name="Yang Y."/>
        </authorList>
    </citation>
    <scope>NUCLEOTIDE SEQUENCE [LARGE SCALE GENOMIC DNA]</scope>
    <source>
        <strain evidence="2">Cfa_2016G</strain>
        <tissue evidence="2">Leaf</tissue>
    </source>
</reference>